<evidence type="ECO:0000259" key="1">
    <source>
        <dbReference type="Pfam" id="PF01522"/>
    </source>
</evidence>
<dbReference type="InterPro" id="IPR002509">
    <property type="entry name" value="NODB_dom"/>
</dbReference>
<dbReference type="InterPro" id="IPR011330">
    <property type="entry name" value="Glyco_hydro/deAcase_b/a-brl"/>
</dbReference>
<comment type="caution">
    <text evidence="2">The sequence shown here is derived from an EMBL/GenBank/DDBJ whole genome shotgun (WGS) entry which is preliminary data.</text>
</comment>
<dbReference type="GO" id="GO:0016810">
    <property type="term" value="F:hydrolase activity, acting on carbon-nitrogen (but not peptide) bonds"/>
    <property type="evidence" value="ECO:0007669"/>
    <property type="project" value="InterPro"/>
</dbReference>
<dbReference type="AlphaFoldDB" id="M0K3E1"/>
<dbReference type="SUPFAM" id="SSF88713">
    <property type="entry name" value="Glycoside hydrolase/deacetylase"/>
    <property type="match status" value="1"/>
</dbReference>
<proteinExistence type="predicted"/>
<dbReference type="EMBL" id="AOLW01000050">
    <property type="protein sequence ID" value="EMA15952.1"/>
    <property type="molecule type" value="Genomic_DNA"/>
</dbReference>
<organism evidence="2 3">
    <name type="scientific">Haloarcula amylolytica JCM 13557</name>
    <dbReference type="NCBI Taxonomy" id="1227452"/>
    <lineage>
        <taxon>Archaea</taxon>
        <taxon>Methanobacteriati</taxon>
        <taxon>Methanobacteriota</taxon>
        <taxon>Stenosarchaea group</taxon>
        <taxon>Halobacteria</taxon>
        <taxon>Halobacteriales</taxon>
        <taxon>Haloarculaceae</taxon>
        <taxon>Haloarcula</taxon>
    </lineage>
</organism>
<protein>
    <recommendedName>
        <fullName evidence="1">NodB homology domain-containing protein</fullName>
    </recommendedName>
</protein>
<sequence length="280" mass="31300">MEPIDVAITFDIERDTSIEAVMPKIIRLFERYDAVGTWFLKHDYTDQFTEYTGAVVEDFPDIARALADVGEIGTHIHFRDVDGTFSMAPNLQRDLLEQATESLRSRGYDATSFRGGNLCADTTTLNILEDLDYAVDSSVLPGHYRELPDGVVVDHRGEVGNRPYRPAQESHTTHGDRALLEVPVSGLSPLDSISVDRSLTGVYNRAADHRPLDRLLPPMYHLWGWMSRAPIVLLFHDHEFGTDDGSLVVLERFLHSVATSPWFQFATVGDIAAGRRSGSQ</sequence>
<feature type="domain" description="NodB homology" evidence="1">
    <location>
        <begin position="5"/>
        <end position="134"/>
    </location>
</feature>
<name>M0K3E1_9EURY</name>
<gene>
    <name evidence="2" type="ORF">C442_18459</name>
</gene>
<dbReference type="RefSeq" id="WP_008313001.1">
    <property type="nucleotide sequence ID" value="NZ_AOLW01000050.1"/>
</dbReference>
<dbReference type="PATRIC" id="fig|1227452.3.peg.3672"/>
<evidence type="ECO:0000313" key="2">
    <source>
        <dbReference type="EMBL" id="EMA15952.1"/>
    </source>
</evidence>
<accession>M0K3E1</accession>
<dbReference type="GO" id="GO:0005975">
    <property type="term" value="P:carbohydrate metabolic process"/>
    <property type="evidence" value="ECO:0007669"/>
    <property type="project" value="InterPro"/>
</dbReference>
<reference evidence="2 3" key="1">
    <citation type="journal article" date="2014" name="PLoS Genet.">
        <title>Phylogenetically driven sequencing of extremely halophilic archaea reveals strategies for static and dynamic osmo-response.</title>
        <authorList>
            <person name="Becker E.A."/>
            <person name="Seitzer P.M."/>
            <person name="Tritt A."/>
            <person name="Larsen D."/>
            <person name="Krusor M."/>
            <person name="Yao A.I."/>
            <person name="Wu D."/>
            <person name="Madern D."/>
            <person name="Eisen J.A."/>
            <person name="Darling A.E."/>
            <person name="Facciotti M.T."/>
        </authorList>
    </citation>
    <scope>NUCLEOTIDE SEQUENCE [LARGE SCALE GENOMIC DNA]</scope>
    <source>
        <strain evidence="2 3">JCM 13557</strain>
    </source>
</reference>
<keyword evidence="3" id="KW-1185">Reference proteome</keyword>
<evidence type="ECO:0000313" key="3">
    <source>
        <dbReference type="Proteomes" id="UP000011623"/>
    </source>
</evidence>
<dbReference type="Proteomes" id="UP000011623">
    <property type="component" value="Unassembled WGS sequence"/>
</dbReference>
<dbReference type="Gene3D" id="3.20.20.370">
    <property type="entry name" value="Glycoside hydrolase/deacetylase"/>
    <property type="match status" value="1"/>
</dbReference>
<dbReference type="Pfam" id="PF01522">
    <property type="entry name" value="Polysacc_deac_1"/>
    <property type="match status" value="1"/>
</dbReference>